<dbReference type="PANTHER" id="PTHR10050:SF46">
    <property type="entry name" value="PROTEIN O-MANNOSYL-TRANSFERASE 2"/>
    <property type="match status" value="1"/>
</dbReference>
<evidence type="ECO:0000256" key="2">
    <source>
        <dbReference type="ARBA" id="ARBA00004922"/>
    </source>
</evidence>
<organism evidence="13 14">
    <name type="scientific">Kytococcus aerolatus</name>
    <dbReference type="NCBI Taxonomy" id="592308"/>
    <lineage>
        <taxon>Bacteria</taxon>
        <taxon>Bacillati</taxon>
        <taxon>Actinomycetota</taxon>
        <taxon>Actinomycetes</taxon>
        <taxon>Micrococcales</taxon>
        <taxon>Kytococcaceae</taxon>
        <taxon>Kytococcus</taxon>
    </lineage>
</organism>
<accession>A0A212TC43</accession>
<dbReference type="EMBL" id="FYEZ01000001">
    <property type="protein sequence ID" value="SNC63627.1"/>
    <property type="molecule type" value="Genomic_DNA"/>
</dbReference>
<protein>
    <recommendedName>
        <fullName evidence="9 10">Polyprenol-phosphate-mannose--protein mannosyltransferase</fullName>
        <ecNumber evidence="10">2.4.1.-</ecNumber>
    </recommendedName>
</protein>
<evidence type="ECO:0000256" key="3">
    <source>
        <dbReference type="ARBA" id="ARBA00007222"/>
    </source>
</evidence>
<keyword evidence="4 10" id="KW-0328">Glycosyltransferase</keyword>
<feature type="transmembrane region" description="Helical" evidence="10">
    <location>
        <begin position="496"/>
        <end position="514"/>
    </location>
</feature>
<evidence type="ECO:0000313" key="14">
    <source>
        <dbReference type="Proteomes" id="UP000198122"/>
    </source>
</evidence>
<evidence type="ECO:0000256" key="7">
    <source>
        <dbReference type="ARBA" id="ARBA00022989"/>
    </source>
</evidence>
<keyword evidence="10" id="KW-1003">Cell membrane</keyword>
<evidence type="ECO:0000259" key="12">
    <source>
        <dbReference type="Pfam" id="PF16192"/>
    </source>
</evidence>
<evidence type="ECO:0000256" key="9">
    <source>
        <dbReference type="ARBA" id="ARBA00093617"/>
    </source>
</evidence>
<dbReference type="PANTHER" id="PTHR10050">
    <property type="entry name" value="DOLICHYL-PHOSPHATE-MANNOSE--PROTEIN MANNOSYLTRANSFERASE"/>
    <property type="match status" value="1"/>
</dbReference>
<evidence type="ECO:0000256" key="5">
    <source>
        <dbReference type="ARBA" id="ARBA00022679"/>
    </source>
</evidence>
<dbReference type="GO" id="GO:0004169">
    <property type="term" value="F:dolichyl-phosphate-mannose-protein mannosyltransferase activity"/>
    <property type="evidence" value="ECO:0007669"/>
    <property type="project" value="UniProtKB-UniRule"/>
</dbReference>
<name>A0A212TC43_9MICO</name>
<gene>
    <name evidence="13" type="ORF">SAMN05445756_0944</name>
</gene>
<evidence type="ECO:0000313" key="13">
    <source>
        <dbReference type="EMBL" id="SNC63627.1"/>
    </source>
</evidence>
<comment type="function">
    <text evidence="10">Protein O-mannosyltransferase that catalyzes the transfer of a single mannose residue from a polyprenol phospho-mannosyl lipidic donor to the hydroxyl group of selected serine and threonine residues in acceptor proteins.</text>
</comment>
<keyword evidence="6 10" id="KW-0812">Transmembrane</keyword>
<dbReference type="UniPathway" id="UPA00378"/>
<evidence type="ECO:0000259" key="11">
    <source>
        <dbReference type="Pfam" id="PF02366"/>
    </source>
</evidence>
<evidence type="ECO:0000256" key="4">
    <source>
        <dbReference type="ARBA" id="ARBA00022676"/>
    </source>
</evidence>
<keyword evidence="14" id="KW-1185">Reference proteome</keyword>
<dbReference type="InterPro" id="IPR003342">
    <property type="entry name" value="ArnT-like_N"/>
</dbReference>
<dbReference type="EC" id="2.4.1.-" evidence="10"/>
<dbReference type="InterPro" id="IPR027005">
    <property type="entry name" value="PMT-like"/>
</dbReference>
<feature type="domain" description="ArnT-like N-terminal" evidence="11">
    <location>
        <begin position="50"/>
        <end position="204"/>
    </location>
</feature>
<dbReference type="RefSeq" id="WP_234994266.1">
    <property type="nucleotide sequence ID" value="NZ_FYEZ01000001.1"/>
</dbReference>
<keyword evidence="5 10" id="KW-0808">Transferase</keyword>
<keyword evidence="8 10" id="KW-0472">Membrane</keyword>
<feature type="transmembrane region" description="Helical" evidence="10">
    <location>
        <begin position="155"/>
        <end position="175"/>
    </location>
</feature>
<feature type="transmembrane region" description="Helical" evidence="10">
    <location>
        <begin position="187"/>
        <end position="204"/>
    </location>
</feature>
<dbReference type="Pfam" id="PF16192">
    <property type="entry name" value="PMT_4TMC"/>
    <property type="match status" value="1"/>
</dbReference>
<evidence type="ECO:0000256" key="1">
    <source>
        <dbReference type="ARBA" id="ARBA00004127"/>
    </source>
</evidence>
<evidence type="ECO:0000256" key="8">
    <source>
        <dbReference type="ARBA" id="ARBA00023136"/>
    </source>
</evidence>
<reference evidence="13 14" key="1">
    <citation type="submission" date="2017-06" db="EMBL/GenBank/DDBJ databases">
        <authorList>
            <person name="Kim H.J."/>
            <person name="Triplett B.A."/>
        </authorList>
    </citation>
    <scope>NUCLEOTIDE SEQUENCE [LARGE SCALE GENOMIC DNA]</scope>
    <source>
        <strain evidence="13 14">DSM 22179</strain>
    </source>
</reference>
<comment type="subcellular location">
    <subcellularLocation>
        <location evidence="10">Cell membrane</location>
    </subcellularLocation>
    <subcellularLocation>
        <location evidence="1">Endomembrane system</location>
        <topology evidence="1">Multi-pass membrane protein</topology>
    </subcellularLocation>
</comment>
<feature type="transmembrane region" description="Helical" evidence="10">
    <location>
        <begin position="306"/>
        <end position="327"/>
    </location>
</feature>
<dbReference type="GO" id="GO:0012505">
    <property type="term" value="C:endomembrane system"/>
    <property type="evidence" value="ECO:0007669"/>
    <property type="project" value="UniProtKB-SubCell"/>
</dbReference>
<feature type="transmembrane region" description="Helical" evidence="10">
    <location>
        <begin position="265"/>
        <end position="285"/>
    </location>
</feature>
<evidence type="ECO:0000256" key="6">
    <source>
        <dbReference type="ARBA" id="ARBA00022692"/>
    </source>
</evidence>
<feature type="transmembrane region" description="Helical" evidence="10">
    <location>
        <begin position="467"/>
        <end position="489"/>
    </location>
</feature>
<proteinExistence type="inferred from homology"/>
<dbReference type="GO" id="GO:0005886">
    <property type="term" value="C:plasma membrane"/>
    <property type="evidence" value="ECO:0007669"/>
    <property type="project" value="UniProtKB-SubCell"/>
</dbReference>
<feature type="transmembrane region" description="Helical" evidence="10">
    <location>
        <begin position="420"/>
        <end position="437"/>
    </location>
</feature>
<comment type="similarity">
    <text evidence="3 10">Belongs to the glycosyltransferase 39 family.</text>
</comment>
<dbReference type="Proteomes" id="UP000198122">
    <property type="component" value="Unassembled WGS sequence"/>
</dbReference>
<comment type="pathway">
    <text evidence="2 10">Protein modification; protein glycosylation.</text>
</comment>
<dbReference type="Pfam" id="PF02366">
    <property type="entry name" value="PMT"/>
    <property type="match status" value="1"/>
</dbReference>
<feature type="transmembrane region" description="Helical" evidence="10">
    <location>
        <begin position="36"/>
        <end position="54"/>
    </location>
</feature>
<feature type="domain" description="Protein O-mannosyl-transferase C-terminal four TM" evidence="12">
    <location>
        <begin position="353"/>
        <end position="536"/>
    </location>
</feature>
<dbReference type="InterPro" id="IPR032421">
    <property type="entry name" value="PMT_4TMC"/>
</dbReference>
<sequence>MRPSPHAATGLEQRLQVDLLGPLAATGARARRIARWAWIGPLLCMLVGGGLRVWHLDQPHQLVFDETYYVKHAWSVAQWGYERNKPEGMEEPDEHFTTGNWETVYADEADFVVHPPVGKLVIAAGEIPFGIESSFGWRVSVWVLGTLSILVVGRVGWQLTGSATLATLASFLTMLEGHHFVHSRTGLLDIVLMFFVLVGFWMLLLDRTASRRLLARKVAALHGDDPSRWGRVTAPAGMALGPWLGLRPYRWAAGLSLGLAAGVKWSGLYALAAFGLMTVLWDVMARRRVGVLRPWAAGLLLRDGPSAFLVYCGSALAAYLAGWAVWFRTPDAYMRQWAVENPGEGVTWLPAPLRSLWEYHVKMYDFHVGLVSDHTYRSSPWSWPLQLRPTSFFYETKTLGQDGCAVEKCSKAISSVGSISIWWVATLGLFVLAFWWLTQRDWRAGAVLVGFLSGWLPWLSVQHRTIYQFYSIAFEPFMVLAVVLVLGLVLRQRWGVPAVAGYLTLVVLNFWWFWPVWTAQVIPYDAWRARMWFDSWI</sequence>
<dbReference type="AlphaFoldDB" id="A0A212TC43"/>
<keyword evidence="7 10" id="KW-1133">Transmembrane helix</keyword>
<evidence type="ECO:0000256" key="10">
    <source>
        <dbReference type="RuleBase" id="RU367007"/>
    </source>
</evidence>